<feature type="domain" description="Tyr recombinase" evidence="4">
    <location>
        <begin position="177"/>
        <end position="367"/>
    </location>
</feature>
<accession>A0A5C6JXG2</accession>
<dbReference type="GO" id="GO:0006310">
    <property type="term" value="P:DNA recombination"/>
    <property type="evidence" value="ECO:0007669"/>
    <property type="project" value="UniProtKB-KW"/>
</dbReference>
<sequence length="391" mass="44198">MGSFFKECEHPRSRWSKCSHPYKIRYRSAAGKQVEESGFADRDKAIGRLTEIYNEKKAGPRSRSKAERIQKYGSMRFEEYVEEWKAGQRHLAAASVRHLDSLLEHHLYPALASRRMHSFDHKVVDGFIRLMERNGAGLATQANAFDKLRAILLDAHRLGVFTDNPVAGVKPPQYDPKRAVIPSPEQLRAIRTAGDHALMLIVDLMSGCGLRNGEAAAVNVNNIVADDVYRVTEQVVMSTRQYGPLKHRKAGEYRDVPLPARVRETIEWYAEMYGTIDGYLLRQPTDPSKPYPHWGMDNQWRRIRASGKVDIPEGMVLYGNRHFFASNCLSNGIPITDVAEWMGHKSLDVTFKIYRHLMPGSINKAARVLNLNLAALSQGARLSTSDAARSR</sequence>
<evidence type="ECO:0000256" key="3">
    <source>
        <dbReference type="ARBA" id="ARBA00023172"/>
    </source>
</evidence>
<organism evidence="5 6">
    <name type="scientific">Streptomyces misionensis</name>
    <dbReference type="NCBI Taxonomy" id="67331"/>
    <lineage>
        <taxon>Bacteria</taxon>
        <taxon>Bacillati</taxon>
        <taxon>Actinomycetota</taxon>
        <taxon>Actinomycetes</taxon>
        <taxon>Kitasatosporales</taxon>
        <taxon>Streptomycetaceae</taxon>
        <taxon>Streptomyces</taxon>
    </lineage>
</organism>
<dbReference type="Pfam" id="PF00589">
    <property type="entry name" value="Phage_integrase"/>
    <property type="match status" value="1"/>
</dbReference>
<protein>
    <submittedName>
        <fullName evidence="5">Tyrosine-type recombinase/integrase</fullName>
    </submittedName>
</protein>
<comment type="similarity">
    <text evidence="1">Belongs to the 'phage' integrase family.</text>
</comment>
<gene>
    <name evidence="5" type="ORF">FRZ03_10070</name>
</gene>
<keyword evidence="6" id="KW-1185">Reference proteome</keyword>
<name>A0A5C6JXG2_9ACTN</name>
<dbReference type="GO" id="GO:0003677">
    <property type="term" value="F:DNA binding"/>
    <property type="evidence" value="ECO:0007669"/>
    <property type="project" value="UniProtKB-KW"/>
</dbReference>
<dbReference type="InterPro" id="IPR050090">
    <property type="entry name" value="Tyrosine_recombinase_XerCD"/>
</dbReference>
<dbReference type="PANTHER" id="PTHR30349">
    <property type="entry name" value="PHAGE INTEGRASE-RELATED"/>
    <property type="match status" value="1"/>
</dbReference>
<dbReference type="SUPFAM" id="SSF56349">
    <property type="entry name" value="DNA breaking-rejoining enzymes"/>
    <property type="match status" value="1"/>
</dbReference>
<comment type="caution">
    <text evidence="5">The sequence shown here is derived from an EMBL/GenBank/DDBJ whole genome shotgun (WGS) entry which is preliminary data.</text>
</comment>
<dbReference type="InterPro" id="IPR002104">
    <property type="entry name" value="Integrase_catalytic"/>
</dbReference>
<keyword evidence="3" id="KW-0233">DNA recombination</keyword>
<evidence type="ECO:0000259" key="4">
    <source>
        <dbReference type="PROSITE" id="PS51898"/>
    </source>
</evidence>
<evidence type="ECO:0000256" key="2">
    <source>
        <dbReference type="ARBA" id="ARBA00023125"/>
    </source>
</evidence>
<dbReference type="AlphaFoldDB" id="A0A5C6JXG2"/>
<dbReference type="InterPro" id="IPR011010">
    <property type="entry name" value="DNA_brk_join_enz"/>
</dbReference>
<evidence type="ECO:0000256" key="1">
    <source>
        <dbReference type="ARBA" id="ARBA00008857"/>
    </source>
</evidence>
<dbReference type="EMBL" id="VOGW01000055">
    <property type="protein sequence ID" value="TWV53536.1"/>
    <property type="molecule type" value="Genomic_DNA"/>
</dbReference>
<reference evidence="5" key="1">
    <citation type="journal article" date="2019" name="Microbiol. Resour. Announc.">
        <title>Draft Genomic Sequences of Streptomyces misionensis and Streptomyces albidoflavus, bacteria applied for phytopathogen biocontrol.</title>
        <authorList>
            <person name="Pylro V."/>
            <person name="Dias A."/>
            <person name="Andreote F."/>
            <person name="Varani A."/>
            <person name="Andreote C."/>
            <person name="Bernardo E."/>
            <person name="Martins T."/>
        </authorList>
    </citation>
    <scope>NUCLEOTIDE SEQUENCE [LARGE SCALE GENOMIC DNA]</scope>
    <source>
        <strain evidence="5">66</strain>
    </source>
</reference>
<keyword evidence="2" id="KW-0238">DNA-binding</keyword>
<evidence type="ECO:0000313" key="6">
    <source>
        <dbReference type="Proteomes" id="UP000320481"/>
    </source>
</evidence>
<proteinExistence type="inferred from homology"/>
<dbReference type="Gene3D" id="1.10.150.130">
    <property type="match status" value="1"/>
</dbReference>
<dbReference type="PANTHER" id="PTHR30349:SF64">
    <property type="entry name" value="PROPHAGE INTEGRASE INTD-RELATED"/>
    <property type="match status" value="1"/>
</dbReference>
<dbReference type="PROSITE" id="PS51898">
    <property type="entry name" value="TYR_RECOMBINASE"/>
    <property type="match status" value="1"/>
</dbReference>
<dbReference type="InterPro" id="IPR010998">
    <property type="entry name" value="Integrase_recombinase_N"/>
</dbReference>
<evidence type="ECO:0000313" key="5">
    <source>
        <dbReference type="EMBL" id="TWV53536.1"/>
    </source>
</evidence>
<dbReference type="Proteomes" id="UP000320481">
    <property type="component" value="Unassembled WGS sequence"/>
</dbReference>
<dbReference type="InterPro" id="IPR013762">
    <property type="entry name" value="Integrase-like_cat_sf"/>
</dbReference>
<dbReference type="GO" id="GO:0015074">
    <property type="term" value="P:DNA integration"/>
    <property type="evidence" value="ECO:0007669"/>
    <property type="project" value="InterPro"/>
</dbReference>
<dbReference type="Gene3D" id="1.10.443.10">
    <property type="entry name" value="Intergrase catalytic core"/>
    <property type="match status" value="1"/>
</dbReference>